<dbReference type="PRINTS" id="PR00625">
    <property type="entry name" value="JDOMAIN"/>
</dbReference>
<dbReference type="InterPro" id="IPR042569">
    <property type="entry name" value="RAC_head_sf"/>
</dbReference>
<feature type="compositionally biased region" description="Basic and acidic residues" evidence="4">
    <location>
        <begin position="56"/>
        <end position="74"/>
    </location>
</feature>
<keyword evidence="3" id="KW-0143">Chaperone</keyword>
<dbReference type="InterPro" id="IPR032003">
    <property type="entry name" value="RAC_head"/>
</dbReference>
<dbReference type="InterPro" id="IPR044634">
    <property type="entry name" value="Zuotin/DnaJC2"/>
</dbReference>
<feature type="compositionally biased region" description="Acidic residues" evidence="4">
    <location>
        <begin position="75"/>
        <end position="84"/>
    </location>
</feature>
<keyword evidence="2" id="KW-0963">Cytoplasm</keyword>
<dbReference type="PANTHER" id="PTHR43999:SF1">
    <property type="entry name" value="DNAJ HOMOLOG SUBFAMILY C MEMBER 2"/>
    <property type="match status" value="1"/>
</dbReference>
<dbReference type="Gene3D" id="1.10.8.840">
    <property type="entry name" value="Ribosome-associated complex head domain"/>
    <property type="match status" value="1"/>
</dbReference>
<evidence type="ECO:0000313" key="7">
    <source>
        <dbReference type="Proteomes" id="UP001305779"/>
    </source>
</evidence>
<feature type="compositionally biased region" description="Basic residues" evidence="4">
    <location>
        <begin position="255"/>
        <end position="270"/>
    </location>
</feature>
<evidence type="ECO:0000256" key="3">
    <source>
        <dbReference type="ARBA" id="ARBA00023186"/>
    </source>
</evidence>
<keyword evidence="7" id="KW-1185">Reference proteome</keyword>
<dbReference type="InterPro" id="IPR058871">
    <property type="entry name" value="Zuotin_N"/>
</dbReference>
<dbReference type="PROSITE" id="PS00636">
    <property type="entry name" value="DNAJ_1"/>
    <property type="match status" value="1"/>
</dbReference>
<feature type="domain" description="J" evidence="5">
    <location>
        <begin position="100"/>
        <end position="170"/>
    </location>
</feature>
<reference evidence="6 7" key="1">
    <citation type="journal article" date="2023" name="G3 (Bethesda)">
        <title>A chromosome-level genome assembly of Zasmidium syzygii isolated from banana leaves.</title>
        <authorList>
            <person name="van Westerhoven A.C."/>
            <person name="Mehrabi R."/>
            <person name="Talebi R."/>
            <person name="Steentjes M.B.F."/>
            <person name="Corcolon B."/>
            <person name="Chong P.A."/>
            <person name="Kema G.H.J."/>
            <person name="Seidl M.F."/>
        </authorList>
    </citation>
    <scope>NUCLEOTIDE SEQUENCE [LARGE SCALE GENOMIC DNA]</scope>
    <source>
        <strain evidence="6 7">P124</strain>
    </source>
</reference>
<organism evidence="6 7">
    <name type="scientific">Zasmidium cellare</name>
    <name type="common">Wine cellar mold</name>
    <name type="synonym">Racodium cellare</name>
    <dbReference type="NCBI Taxonomy" id="395010"/>
    <lineage>
        <taxon>Eukaryota</taxon>
        <taxon>Fungi</taxon>
        <taxon>Dikarya</taxon>
        <taxon>Ascomycota</taxon>
        <taxon>Pezizomycotina</taxon>
        <taxon>Dothideomycetes</taxon>
        <taxon>Dothideomycetidae</taxon>
        <taxon>Mycosphaerellales</taxon>
        <taxon>Mycosphaerellaceae</taxon>
        <taxon>Zasmidium</taxon>
    </lineage>
</organism>
<comment type="subcellular location">
    <subcellularLocation>
        <location evidence="1">Cytoplasm</location>
    </subcellularLocation>
</comment>
<accession>A0ABR0DX15</accession>
<dbReference type="PROSITE" id="PS50076">
    <property type="entry name" value="DNAJ_2"/>
    <property type="match status" value="1"/>
</dbReference>
<dbReference type="Gene3D" id="1.10.287.110">
    <property type="entry name" value="DnaJ domain"/>
    <property type="match status" value="1"/>
</dbReference>
<gene>
    <name evidence="6" type="ORF">PRZ48_014899</name>
</gene>
<dbReference type="Pfam" id="PF16717">
    <property type="entry name" value="RAC_head"/>
    <property type="match status" value="1"/>
</dbReference>
<evidence type="ECO:0000256" key="4">
    <source>
        <dbReference type="SAM" id="MobiDB-lite"/>
    </source>
</evidence>
<evidence type="ECO:0000256" key="1">
    <source>
        <dbReference type="ARBA" id="ARBA00004496"/>
    </source>
</evidence>
<dbReference type="InterPro" id="IPR018253">
    <property type="entry name" value="DnaJ_domain_CS"/>
</dbReference>
<dbReference type="InterPro" id="IPR054076">
    <property type="entry name" value="ZUO1-like_ZHD"/>
</dbReference>
<dbReference type="CDD" id="cd23953">
    <property type="entry name" value="zuotin_NTD"/>
    <property type="match status" value="1"/>
</dbReference>
<feature type="region of interest" description="Disordered" evidence="4">
    <location>
        <begin position="245"/>
        <end position="276"/>
    </location>
</feature>
<dbReference type="Pfam" id="PF21884">
    <property type="entry name" value="ZUO1-like_ZHD"/>
    <property type="match status" value="1"/>
</dbReference>
<sequence length="445" mass="51296">MAAIQIMATLPALPDGWSAEKDFKAVGKLSQPTNRALEAVGHHYLAHARRRRHKRTFSEDEKIQAQENVKKVEKDDDDDIDDNEDPMLLQREAKDWKTQDHYAILGLQKYRWRASEDQIKRAHRKKVLKHHPDKKAAAGEEENDQFFKCIQRATDILLDPVKRRQYDSVDEAAEREPPSKKDVQKKPGNFYKLWRPVFESEGRFSKKQPVPQLGDDNSTKEHVEEFYNFWYAFDSWRSFEYLDEDVPDDNESRDQKRHVERKNNNARKKRKNEDVQRLRKLVDDALAQDERIKKFRQEGNKEKNKKRLEKEAAEKAAKEEAQRKKEEEEKAAAEKAAAEKSAKEDSKKAKEAAKNAAKKNKRVIRGAAKDGNYFTDGEASPGQIDGALNDTDALITKLDNEEIAALTAKLQGKTDKAAIKTVFQEEVKRLVEAGKAKDGEFKTLA</sequence>
<dbReference type="SMART" id="SM00271">
    <property type="entry name" value="DnaJ"/>
    <property type="match status" value="1"/>
</dbReference>
<dbReference type="Proteomes" id="UP001305779">
    <property type="component" value="Unassembled WGS sequence"/>
</dbReference>
<dbReference type="Pfam" id="PF26185">
    <property type="entry name" value="Zuotin_N"/>
    <property type="match status" value="1"/>
</dbReference>
<dbReference type="PANTHER" id="PTHR43999">
    <property type="entry name" value="DNAJ HOMOLOG SUBFAMILY C MEMBER 2"/>
    <property type="match status" value="1"/>
</dbReference>
<dbReference type="InterPro" id="IPR001623">
    <property type="entry name" value="DnaJ_domain"/>
</dbReference>
<dbReference type="InterPro" id="IPR036869">
    <property type="entry name" value="J_dom_sf"/>
</dbReference>
<dbReference type="CDD" id="cd06257">
    <property type="entry name" value="DnaJ"/>
    <property type="match status" value="1"/>
</dbReference>
<comment type="caution">
    <text evidence="6">The sequence shown here is derived from an EMBL/GenBank/DDBJ whole genome shotgun (WGS) entry which is preliminary data.</text>
</comment>
<evidence type="ECO:0000256" key="2">
    <source>
        <dbReference type="ARBA" id="ARBA00022490"/>
    </source>
</evidence>
<evidence type="ECO:0000313" key="6">
    <source>
        <dbReference type="EMBL" id="KAK4493714.1"/>
    </source>
</evidence>
<feature type="region of interest" description="Disordered" evidence="4">
    <location>
        <begin position="49"/>
        <end position="84"/>
    </location>
</feature>
<dbReference type="EMBL" id="JAXOVC010000015">
    <property type="protein sequence ID" value="KAK4493714.1"/>
    <property type="molecule type" value="Genomic_DNA"/>
</dbReference>
<dbReference type="SUPFAM" id="SSF46565">
    <property type="entry name" value="Chaperone J-domain"/>
    <property type="match status" value="1"/>
</dbReference>
<protein>
    <recommendedName>
        <fullName evidence="5">J domain-containing protein</fullName>
    </recommendedName>
</protein>
<feature type="region of interest" description="Disordered" evidence="4">
    <location>
        <begin position="289"/>
        <end position="363"/>
    </location>
</feature>
<proteinExistence type="predicted"/>
<dbReference type="Pfam" id="PF00226">
    <property type="entry name" value="DnaJ"/>
    <property type="match status" value="1"/>
</dbReference>
<evidence type="ECO:0000259" key="5">
    <source>
        <dbReference type="PROSITE" id="PS50076"/>
    </source>
</evidence>
<name>A0ABR0DX15_ZASCE</name>
<feature type="compositionally biased region" description="Basic and acidic residues" evidence="4">
    <location>
        <begin position="289"/>
        <end position="353"/>
    </location>
</feature>